<dbReference type="EMBL" id="JBFOLK010000012">
    <property type="protein sequence ID" value="KAL2471527.1"/>
    <property type="molecule type" value="Genomic_DNA"/>
</dbReference>
<dbReference type="Proteomes" id="UP001604336">
    <property type="component" value="Unassembled WGS sequence"/>
</dbReference>
<proteinExistence type="predicted"/>
<dbReference type="AlphaFoldDB" id="A0ABD1Q5Q3"/>
<gene>
    <name evidence="1" type="ORF">Adt_39663</name>
</gene>
<evidence type="ECO:0000313" key="2">
    <source>
        <dbReference type="Proteomes" id="UP001604336"/>
    </source>
</evidence>
<protein>
    <submittedName>
        <fullName evidence="1">Uncharacterized protein</fullName>
    </submittedName>
</protein>
<keyword evidence="2" id="KW-1185">Reference proteome</keyword>
<name>A0ABD1Q5Q3_9LAMI</name>
<sequence length="202" mass="22447">MVVTSPGGRGKEGFLESCPIGTSIQVKYLIREEVKNYCFNDQVCPHKCPSHAPDLMGTLDAIEEAGLRSLSENSSNDTSTMDIDVDDIHFDDFDSDGEVESYLPKIFRTYLSSSMASFFLSKILVFRIDGVEDDGRNVTLSLQLLISSAVPVLVAIVPLVPKMAMDTSSLFLSREFSLPSENIRRQGKMKDIINDERKKLAQ</sequence>
<accession>A0ABD1Q5Q3</accession>
<comment type="caution">
    <text evidence="1">The sequence shown here is derived from an EMBL/GenBank/DDBJ whole genome shotgun (WGS) entry which is preliminary data.</text>
</comment>
<reference evidence="2" key="1">
    <citation type="submission" date="2024-07" db="EMBL/GenBank/DDBJ databases">
        <title>Two chromosome-level genome assemblies of Korean endemic species Abeliophyllum distichum and Forsythia ovata (Oleaceae).</title>
        <authorList>
            <person name="Jang H."/>
        </authorList>
    </citation>
    <scope>NUCLEOTIDE SEQUENCE [LARGE SCALE GENOMIC DNA]</scope>
</reference>
<organism evidence="1 2">
    <name type="scientific">Abeliophyllum distichum</name>
    <dbReference type="NCBI Taxonomy" id="126358"/>
    <lineage>
        <taxon>Eukaryota</taxon>
        <taxon>Viridiplantae</taxon>
        <taxon>Streptophyta</taxon>
        <taxon>Embryophyta</taxon>
        <taxon>Tracheophyta</taxon>
        <taxon>Spermatophyta</taxon>
        <taxon>Magnoliopsida</taxon>
        <taxon>eudicotyledons</taxon>
        <taxon>Gunneridae</taxon>
        <taxon>Pentapetalae</taxon>
        <taxon>asterids</taxon>
        <taxon>lamiids</taxon>
        <taxon>Lamiales</taxon>
        <taxon>Oleaceae</taxon>
        <taxon>Forsythieae</taxon>
        <taxon>Abeliophyllum</taxon>
    </lineage>
</organism>
<evidence type="ECO:0000313" key="1">
    <source>
        <dbReference type="EMBL" id="KAL2471527.1"/>
    </source>
</evidence>